<reference evidence="2" key="2">
    <citation type="journal article" date="2021" name="PeerJ">
        <title>Extensive microbial diversity within the chicken gut microbiome revealed by metagenomics and culture.</title>
        <authorList>
            <person name="Gilroy R."/>
            <person name="Ravi A."/>
            <person name="Getino M."/>
            <person name="Pursley I."/>
            <person name="Horton D.L."/>
            <person name="Alikhan N.F."/>
            <person name="Baker D."/>
            <person name="Gharbi K."/>
            <person name="Hall N."/>
            <person name="Watson M."/>
            <person name="Adriaenssens E.M."/>
            <person name="Foster-Nyarko E."/>
            <person name="Jarju S."/>
            <person name="Secka A."/>
            <person name="Antonio M."/>
            <person name="Oren A."/>
            <person name="Chaudhuri R.R."/>
            <person name="La Ragione R."/>
            <person name="Hildebrand F."/>
            <person name="Pallen M.J."/>
        </authorList>
    </citation>
    <scope>NUCLEOTIDE SEQUENCE</scope>
    <source>
        <strain evidence="2">10532</strain>
    </source>
</reference>
<dbReference type="EMBL" id="JADIMM010000003">
    <property type="protein sequence ID" value="MBO8456630.1"/>
    <property type="molecule type" value="Genomic_DNA"/>
</dbReference>
<dbReference type="InterPro" id="IPR012337">
    <property type="entry name" value="RNaseH-like_sf"/>
</dbReference>
<dbReference type="GO" id="GO:0003677">
    <property type="term" value="F:DNA binding"/>
    <property type="evidence" value="ECO:0007669"/>
    <property type="project" value="InterPro"/>
</dbReference>
<evidence type="ECO:0000259" key="1">
    <source>
        <dbReference type="Pfam" id="PF01609"/>
    </source>
</evidence>
<accession>A0A9D9HMR6</accession>
<dbReference type="InterPro" id="IPR047654">
    <property type="entry name" value="IS1634_transpos"/>
</dbReference>
<organism evidence="2 3">
    <name type="scientific">Candidatus Gallitreponema excrementavium</name>
    <dbReference type="NCBI Taxonomy" id="2840840"/>
    <lineage>
        <taxon>Bacteria</taxon>
        <taxon>Pseudomonadati</taxon>
        <taxon>Spirochaetota</taxon>
        <taxon>Spirochaetia</taxon>
        <taxon>Spirochaetales</taxon>
        <taxon>Candidatus Gallitreponema</taxon>
    </lineage>
</organism>
<evidence type="ECO:0000313" key="2">
    <source>
        <dbReference type="EMBL" id="MBO8456630.1"/>
    </source>
</evidence>
<dbReference type="SUPFAM" id="SSF53098">
    <property type="entry name" value="Ribonuclease H-like"/>
    <property type="match status" value="1"/>
</dbReference>
<dbReference type="Proteomes" id="UP000823638">
    <property type="component" value="Unassembled WGS sequence"/>
</dbReference>
<protein>
    <submittedName>
        <fullName evidence="2">IS1634 family transposase</fullName>
    </submittedName>
</protein>
<dbReference type="GO" id="GO:0004803">
    <property type="term" value="F:transposase activity"/>
    <property type="evidence" value="ECO:0007669"/>
    <property type="project" value="InterPro"/>
</dbReference>
<dbReference type="Pfam" id="PF01609">
    <property type="entry name" value="DDE_Tnp_1"/>
    <property type="match status" value="1"/>
</dbReference>
<comment type="caution">
    <text evidence="2">The sequence shown here is derived from an EMBL/GenBank/DDBJ whole genome shotgun (WGS) entry which is preliminary data.</text>
</comment>
<evidence type="ECO:0000313" key="3">
    <source>
        <dbReference type="Proteomes" id="UP000823638"/>
    </source>
</evidence>
<dbReference type="PANTHER" id="PTHR34614:SF2">
    <property type="entry name" value="TRANSPOSASE IS4-LIKE DOMAIN-CONTAINING PROTEIN"/>
    <property type="match status" value="1"/>
</dbReference>
<sequence length="587" mass="69146">MTYYLRQDKKKRGIYLQMYDRYWDKEKKQARSKSIQAFGYLEDLISDEMPDPVVYYQEYVRMKNEERFASIAEQNRPRTFQAPVEYHLGHFLLHTLLEELGVQEVIDILSAQMRFQFSIYTMIAQLIFARVICPCSKSKTVSSIFPHLYDASPISEDQVYDGLNFVGGSYKKYIELFNHCYEQYYQRNFRNVFFDCTNYYFEIDLPYEDKQKGPSKENRHDPIIGQALLLDADLVPVAMQMYPGNESEKPYIRKIIEEMKTRYKVSGKTVQVADKGLNCARNIYAAVKEADDGYIFSKSIHGRNLSEKEKRWVISENDANVWKDYRDETGNLLYRLKSCVDTFTYQIKKTDLETGKEVIENFSVVEKRIVSYNPALAKKQSTEIRKMADKAAKFTTYKKITREELGDCAKYVKITRKDKNGKKIESLVEVDQAKVNEDLKYAGYNLMVTSELDMEPLQVYQVYHNLWKIEESFRITKSYLDARPVYVRKKETIYGHFFICYLSLFLLRVLEIKVFKNKINSYDLIEFMRDLRVVKGKDGSYINISRNQSVNAKVKKMTGLTNLDALYLSEKEVENLFRNCMLIESEY</sequence>
<name>A0A9D9HMR6_9SPIR</name>
<feature type="domain" description="Transposase IS4-like" evidence="1">
    <location>
        <begin position="208"/>
        <end position="506"/>
    </location>
</feature>
<proteinExistence type="predicted"/>
<dbReference type="AlphaFoldDB" id="A0A9D9HMR6"/>
<dbReference type="GO" id="GO:0006313">
    <property type="term" value="P:DNA transposition"/>
    <property type="evidence" value="ECO:0007669"/>
    <property type="project" value="InterPro"/>
</dbReference>
<reference evidence="2" key="1">
    <citation type="submission" date="2020-10" db="EMBL/GenBank/DDBJ databases">
        <authorList>
            <person name="Gilroy R."/>
        </authorList>
    </citation>
    <scope>NUCLEOTIDE SEQUENCE</scope>
    <source>
        <strain evidence="2">10532</strain>
    </source>
</reference>
<dbReference type="InterPro" id="IPR002559">
    <property type="entry name" value="Transposase_11"/>
</dbReference>
<dbReference type="PANTHER" id="PTHR34614">
    <property type="match status" value="1"/>
</dbReference>
<dbReference type="NCBIfam" id="NF033559">
    <property type="entry name" value="transpos_IS1634"/>
    <property type="match status" value="1"/>
</dbReference>
<gene>
    <name evidence="2" type="ORF">IAA81_00185</name>
</gene>